<reference evidence="2" key="1">
    <citation type="submission" date="2016-10" db="EMBL/GenBank/DDBJ databases">
        <authorList>
            <person name="Varghese N."/>
            <person name="Submissions S."/>
        </authorList>
    </citation>
    <scope>NUCLEOTIDE SEQUENCE [LARGE SCALE GENOMIC DNA]</scope>
    <source>
        <strain evidence="2">OK042</strain>
    </source>
</reference>
<gene>
    <name evidence="1" type="ORF">SAMN05518846_101534</name>
</gene>
<name>A0A1I3M7B3_9BACL</name>
<dbReference type="RefSeq" id="WP_092266399.1">
    <property type="nucleotide sequence ID" value="NZ_BJOE01000044.1"/>
</dbReference>
<dbReference type="Proteomes" id="UP000198915">
    <property type="component" value="Unassembled WGS sequence"/>
</dbReference>
<dbReference type="AlphaFoldDB" id="A0A1I3M7B3"/>
<dbReference type="EMBL" id="FORT01000001">
    <property type="protein sequence ID" value="SFI92625.1"/>
    <property type="molecule type" value="Genomic_DNA"/>
</dbReference>
<proteinExistence type="predicted"/>
<protein>
    <recommendedName>
        <fullName evidence="3">Thiamine-phosphate pyrophosphorylase</fullName>
    </recommendedName>
</protein>
<evidence type="ECO:0000313" key="1">
    <source>
        <dbReference type="EMBL" id="SFI92625.1"/>
    </source>
</evidence>
<accession>A0A1I3M7B3</accession>
<keyword evidence="2" id="KW-1185">Reference proteome</keyword>
<sequence length="228" mass="24664">MNRLERALSEKPFQLFVSLPRNEEALANAAFAEGADGLKVHMNVHHRASGNSFGPLANYLELFTSIRSQFDGPFGIVPAGSPQDLNPAELAQLSAIGIDFISIYGHHLPAAQMRIEGVASTFAIDDQFDWALLDSMKHFPMTALEASIVPGAEYGTPLVFTDLLKYRLLVEKAGIPVMVPTQRKVVPADIPALRDTGVRVLLAGAMALGTTTDEIKRSVAALRNAIDK</sequence>
<organism evidence="1 2">
    <name type="scientific">Brevibacillus centrosporus</name>
    <dbReference type="NCBI Taxonomy" id="54910"/>
    <lineage>
        <taxon>Bacteria</taxon>
        <taxon>Bacillati</taxon>
        <taxon>Bacillota</taxon>
        <taxon>Bacilli</taxon>
        <taxon>Bacillales</taxon>
        <taxon>Paenibacillaceae</taxon>
        <taxon>Brevibacillus</taxon>
    </lineage>
</organism>
<evidence type="ECO:0000313" key="2">
    <source>
        <dbReference type="Proteomes" id="UP000198915"/>
    </source>
</evidence>
<evidence type="ECO:0008006" key="3">
    <source>
        <dbReference type="Google" id="ProtNLM"/>
    </source>
</evidence>
<dbReference type="STRING" id="1884381.SAMN05518846_101534"/>